<gene>
    <name evidence="1" type="ORF">CVT25_014423</name>
</gene>
<organism evidence="1 2">
    <name type="scientific">Psilocybe cyanescens</name>
    <dbReference type="NCBI Taxonomy" id="93625"/>
    <lineage>
        <taxon>Eukaryota</taxon>
        <taxon>Fungi</taxon>
        <taxon>Dikarya</taxon>
        <taxon>Basidiomycota</taxon>
        <taxon>Agaricomycotina</taxon>
        <taxon>Agaricomycetes</taxon>
        <taxon>Agaricomycetidae</taxon>
        <taxon>Agaricales</taxon>
        <taxon>Agaricineae</taxon>
        <taxon>Strophariaceae</taxon>
        <taxon>Psilocybe</taxon>
    </lineage>
</organism>
<comment type="caution">
    <text evidence="1">The sequence shown here is derived from an EMBL/GenBank/DDBJ whole genome shotgun (WGS) entry which is preliminary data.</text>
</comment>
<dbReference type="STRING" id="93625.A0A409WRA4"/>
<accession>A0A409WRA4</accession>
<dbReference type="EMBL" id="NHYD01003287">
    <property type="protein sequence ID" value="PPQ81038.1"/>
    <property type="molecule type" value="Genomic_DNA"/>
</dbReference>
<keyword evidence="2" id="KW-1185">Reference proteome</keyword>
<proteinExistence type="predicted"/>
<dbReference type="OrthoDB" id="3239511at2759"/>
<evidence type="ECO:0000313" key="2">
    <source>
        <dbReference type="Proteomes" id="UP000283269"/>
    </source>
</evidence>
<dbReference type="Proteomes" id="UP000283269">
    <property type="component" value="Unassembled WGS sequence"/>
</dbReference>
<sequence>MVNFPQWSCLKHFNSVTTTKFADGNAFYDILKKVAQEYGKDFDFLKQYALFHVFQDIWKTGTTDKFSIQTGEGVQQD</sequence>
<evidence type="ECO:0000313" key="1">
    <source>
        <dbReference type="EMBL" id="PPQ81038.1"/>
    </source>
</evidence>
<dbReference type="AlphaFoldDB" id="A0A409WRA4"/>
<protein>
    <submittedName>
        <fullName evidence="1">Uncharacterized protein</fullName>
    </submittedName>
</protein>
<name>A0A409WRA4_PSICY</name>
<reference evidence="1 2" key="1">
    <citation type="journal article" date="2018" name="Evol. Lett.">
        <title>Horizontal gene cluster transfer increased hallucinogenic mushroom diversity.</title>
        <authorList>
            <person name="Reynolds H.T."/>
            <person name="Vijayakumar V."/>
            <person name="Gluck-Thaler E."/>
            <person name="Korotkin H.B."/>
            <person name="Matheny P.B."/>
            <person name="Slot J.C."/>
        </authorList>
    </citation>
    <scope>NUCLEOTIDE SEQUENCE [LARGE SCALE GENOMIC DNA]</scope>
    <source>
        <strain evidence="1 2">2631</strain>
    </source>
</reference>
<dbReference type="InParanoid" id="A0A409WRA4"/>